<accession>A0AAU7AZR7</accession>
<dbReference type="InterPro" id="IPR036505">
    <property type="entry name" value="Amidase/PGRP_sf"/>
</dbReference>
<evidence type="ECO:0000259" key="3">
    <source>
        <dbReference type="SMART" id="SM00701"/>
    </source>
</evidence>
<name>A0AAU7AZR7_9ACTN</name>
<dbReference type="Gene3D" id="3.40.80.10">
    <property type="entry name" value="Peptidoglycan recognition protein-like"/>
    <property type="match status" value="1"/>
</dbReference>
<dbReference type="EMBL" id="CP114014">
    <property type="protein sequence ID" value="XAY07138.1"/>
    <property type="molecule type" value="Genomic_DNA"/>
</dbReference>
<dbReference type="Pfam" id="PF01510">
    <property type="entry name" value="Amidase_2"/>
    <property type="match status" value="1"/>
</dbReference>
<dbReference type="GO" id="GO:0008745">
    <property type="term" value="F:N-acetylmuramoyl-L-alanine amidase activity"/>
    <property type="evidence" value="ECO:0007669"/>
    <property type="project" value="InterPro"/>
</dbReference>
<feature type="domain" description="N-acetylmuramoyl-L-alanine amidase" evidence="2">
    <location>
        <begin position="182"/>
        <end position="348"/>
    </location>
</feature>
<dbReference type="PANTHER" id="PTHR11022:SF41">
    <property type="entry name" value="PEPTIDOGLYCAN-RECOGNITION PROTEIN LC-RELATED"/>
    <property type="match status" value="1"/>
</dbReference>
<dbReference type="PROSITE" id="PS51318">
    <property type="entry name" value="TAT"/>
    <property type="match status" value="1"/>
</dbReference>
<protein>
    <submittedName>
        <fullName evidence="4">Endolysin</fullName>
    </submittedName>
</protein>
<dbReference type="InterPro" id="IPR006619">
    <property type="entry name" value="PGRP_domain_met/bac"/>
</dbReference>
<dbReference type="InterPro" id="IPR002502">
    <property type="entry name" value="Amidase_domain"/>
</dbReference>
<evidence type="ECO:0000313" key="4">
    <source>
        <dbReference type="EMBL" id="XAY07138.1"/>
    </source>
</evidence>
<dbReference type="PANTHER" id="PTHR11022">
    <property type="entry name" value="PEPTIDOGLYCAN RECOGNITION PROTEIN"/>
    <property type="match status" value="1"/>
</dbReference>
<dbReference type="RefSeq" id="WP_354698344.1">
    <property type="nucleotide sequence ID" value="NZ_CP114014.1"/>
</dbReference>
<dbReference type="InterPro" id="IPR015510">
    <property type="entry name" value="PGRP"/>
</dbReference>
<dbReference type="GO" id="GO:0009253">
    <property type="term" value="P:peptidoglycan catabolic process"/>
    <property type="evidence" value="ECO:0007669"/>
    <property type="project" value="InterPro"/>
</dbReference>
<dbReference type="GO" id="GO:0008270">
    <property type="term" value="F:zinc ion binding"/>
    <property type="evidence" value="ECO:0007669"/>
    <property type="project" value="InterPro"/>
</dbReference>
<dbReference type="SMART" id="SM00701">
    <property type="entry name" value="PGRP"/>
    <property type="match status" value="1"/>
</dbReference>
<gene>
    <name evidence="4" type="ORF">DSM112329_04017</name>
</gene>
<evidence type="ECO:0000256" key="1">
    <source>
        <dbReference type="ARBA" id="ARBA00007553"/>
    </source>
</evidence>
<dbReference type="KEGG" id="parq:DSM112329_04017"/>
<feature type="domain" description="Peptidoglycan recognition protein family" evidence="3">
    <location>
        <begin position="172"/>
        <end position="319"/>
    </location>
</feature>
<proteinExistence type="inferred from homology"/>
<reference evidence="4" key="1">
    <citation type="submission" date="2022-12" db="EMBL/GenBank/DDBJ databases">
        <title>Paraconexibacter alkalitolerans sp. nov. and Baekduia alba sp. nov., isolated from soil and emended description of the genera Paraconexibacter (Chun et al., 2020) and Baekduia (An et al., 2020).</title>
        <authorList>
            <person name="Vieira S."/>
            <person name="Huber K.J."/>
            <person name="Geppert A."/>
            <person name="Wolf J."/>
            <person name="Neumann-Schaal M."/>
            <person name="Muesken M."/>
            <person name="Overmann J."/>
        </authorList>
    </citation>
    <scope>NUCLEOTIDE SEQUENCE</scope>
    <source>
        <strain evidence="4">AEG42_29</strain>
    </source>
</reference>
<dbReference type="CDD" id="cd06583">
    <property type="entry name" value="PGRP"/>
    <property type="match status" value="1"/>
</dbReference>
<organism evidence="4">
    <name type="scientific">Paraconexibacter sp. AEG42_29</name>
    <dbReference type="NCBI Taxonomy" id="2997339"/>
    <lineage>
        <taxon>Bacteria</taxon>
        <taxon>Bacillati</taxon>
        <taxon>Actinomycetota</taxon>
        <taxon>Thermoleophilia</taxon>
        <taxon>Solirubrobacterales</taxon>
        <taxon>Paraconexibacteraceae</taxon>
        <taxon>Paraconexibacter</taxon>
    </lineage>
</organism>
<dbReference type="SUPFAM" id="SSF55846">
    <property type="entry name" value="N-acetylmuramoyl-L-alanine amidase-like"/>
    <property type="match status" value="1"/>
</dbReference>
<dbReference type="InterPro" id="IPR006311">
    <property type="entry name" value="TAT_signal"/>
</dbReference>
<sequence length="576" mass="58565">MDGFARGLTRRRVLALGATGGLGLLVGVPAPGSAAAARVRTAGLALPRGAVPGGGRAGVVVRAPEAFDLVGLRGADLRGTAAELRVRRTGGRWSPWVPLGSGADHAPDHPRAQAASDPVWAGGADELQLRARRAVRGGRLQLITAPAAAVSSPARRAGVRAATAVTRQAGAPPIVPRAAWGAGAVPPRASPSYGAISVAFVHHTVSANTYAPEDSARIVLAIAKYHRDSNGWNDIGYNFLVDRYGQIFEGRAGGIDRAVIGAQAGGWNSQSTGMATIGDFAATPFPAAGMAALTRLIAWKLGLHGVPAVGTVPLISGGGSENRYPYGQTVTLPRVCGHRDGCKTACPGDALYDQLDDLRARVAAATPGVPVAPVGVATLVAAEPAVAYGQDAVLNGAVTHGDGTPAAGIAISVQKQTSAGTWVRVAVATSGADGRYESRVTWKRASPLRAVAQLAPGNAGRARSAPVSVGLVRTVAVTAPGERSRVLAGKKVAMTGTVGPSGVVRVLVERQEAGGRWVGAGEVRAAVTGTRFAAGVPLKKPALYRLTAITGPKAAPVRATPVFVRAVRDASKLTPP</sequence>
<dbReference type="SMART" id="SM00644">
    <property type="entry name" value="Ami_2"/>
    <property type="match status" value="1"/>
</dbReference>
<dbReference type="AlphaFoldDB" id="A0AAU7AZR7"/>
<comment type="similarity">
    <text evidence="1">Belongs to the N-acetylmuramoyl-L-alanine amidase 2 family.</text>
</comment>
<evidence type="ECO:0000259" key="2">
    <source>
        <dbReference type="SMART" id="SM00644"/>
    </source>
</evidence>